<reference evidence="3" key="1">
    <citation type="journal article" date="2019" name="Int. J. Syst. Evol. Microbiol.">
        <title>The Global Catalogue of Microorganisms (GCM) 10K type strain sequencing project: providing services to taxonomists for standard genome sequencing and annotation.</title>
        <authorList>
            <consortium name="The Broad Institute Genomics Platform"/>
            <consortium name="The Broad Institute Genome Sequencing Center for Infectious Disease"/>
            <person name="Wu L."/>
            <person name="Ma J."/>
        </authorList>
    </citation>
    <scope>NUCLEOTIDE SEQUENCE [LARGE SCALE GENOMIC DNA]</scope>
    <source>
        <strain evidence="3">JCM 17021</strain>
    </source>
</reference>
<feature type="transmembrane region" description="Helical" evidence="1">
    <location>
        <begin position="102"/>
        <end position="119"/>
    </location>
</feature>
<gene>
    <name evidence="2" type="ORF">GCM10022381_36250</name>
</gene>
<feature type="transmembrane region" description="Helical" evidence="1">
    <location>
        <begin position="75"/>
        <end position="96"/>
    </location>
</feature>
<accession>A0ABP7KZL5</accession>
<sequence>MDTSGISTGPRWLNAYLALRASRPEFWLTLALAAEILGIVSGAAQFSAGGAIGAALLSIVLLWPIRRGVLFAWHLFLFLHWVQLALIAVFALLVAILPTGDFSVDSVGVVATALALWAVSAKCVRPVPRQA</sequence>
<dbReference type="RefSeq" id="WP_345069276.1">
    <property type="nucleotide sequence ID" value="NZ_BAABCN010000015.1"/>
</dbReference>
<keyword evidence="1" id="KW-1133">Transmembrane helix</keyword>
<dbReference type="EMBL" id="BAABCN010000015">
    <property type="protein sequence ID" value="GAA3891093.1"/>
    <property type="molecule type" value="Genomic_DNA"/>
</dbReference>
<evidence type="ECO:0000313" key="2">
    <source>
        <dbReference type="EMBL" id="GAA3891093.1"/>
    </source>
</evidence>
<evidence type="ECO:0000313" key="3">
    <source>
        <dbReference type="Proteomes" id="UP001501803"/>
    </source>
</evidence>
<protein>
    <submittedName>
        <fullName evidence="2">Uncharacterized protein</fullName>
    </submittedName>
</protein>
<organism evidence="2 3">
    <name type="scientific">Leifsonia kafniensis</name>
    <dbReference type="NCBI Taxonomy" id="475957"/>
    <lineage>
        <taxon>Bacteria</taxon>
        <taxon>Bacillati</taxon>
        <taxon>Actinomycetota</taxon>
        <taxon>Actinomycetes</taxon>
        <taxon>Micrococcales</taxon>
        <taxon>Microbacteriaceae</taxon>
        <taxon>Leifsonia</taxon>
    </lineage>
</organism>
<dbReference type="Proteomes" id="UP001501803">
    <property type="component" value="Unassembled WGS sequence"/>
</dbReference>
<evidence type="ECO:0000256" key="1">
    <source>
        <dbReference type="SAM" id="Phobius"/>
    </source>
</evidence>
<keyword evidence="3" id="KW-1185">Reference proteome</keyword>
<feature type="transmembrane region" description="Helical" evidence="1">
    <location>
        <begin position="36"/>
        <end position="63"/>
    </location>
</feature>
<comment type="caution">
    <text evidence="2">The sequence shown here is derived from an EMBL/GenBank/DDBJ whole genome shotgun (WGS) entry which is preliminary data.</text>
</comment>
<keyword evidence="1" id="KW-0472">Membrane</keyword>
<keyword evidence="1" id="KW-0812">Transmembrane</keyword>
<proteinExistence type="predicted"/>
<name>A0ABP7KZL5_9MICO</name>